<sequence length="134" mass="15694">MSVKKITTLLFLFVFVYSNTEIGQLFKIPNLVQHYLEHQNHNQEQAFSFIDFTISHYNNLNKHTDTDGHDKHENLPFKSQTINLDTVVLAFEEPQSIFTLKKPILVAVNQSLPIYKEWYISNVFSSIWQPPKLV</sequence>
<evidence type="ECO:0000313" key="2">
    <source>
        <dbReference type="Proteomes" id="UP000182961"/>
    </source>
</evidence>
<dbReference type="AlphaFoldDB" id="A0A1I4WB71"/>
<keyword evidence="2" id="KW-1185">Reference proteome</keyword>
<protein>
    <submittedName>
        <fullName evidence="1">Uncharacterized protein</fullName>
    </submittedName>
</protein>
<organism evidence="1 2">
    <name type="scientific">Flavobacterium succinicans</name>
    <dbReference type="NCBI Taxonomy" id="29536"/>
    <lineage>
        <taxon>Bacteria</taxon>
        <taxon>Pseudomonadati</taxon>
        <taxon>Bacteroidota</taxon>
        <taxon>Flavobacteriia</taxon>
        <taxon>Flavobacteriales</taxon>
        <taxon>Flavobacteriaceae</taxon>
        <taxon>Flavobacterium</taxon>
    </lineage>
</organism>
<dbReference type="RefSeq" id="WP_024981790.1">
    <property type="nucleotide sequence ID" value="NZ_CBCRUM010000011.1"/>
</dbReference>
<proteinExistence type="predicted"/>
<dbReference type="EMBL" id="FOUT01000006">
    <property type="protein sequence ID" value="SFN10480.1"/>
    <property type="molecule type" value="Genomic_DNA"/>
</dbReference>
<name>A0A1I4WB71_9FLAO</name>
<evidence type="ECO:0000313" key="1">
    <source>
        <dbReference type="EMBL" id="SFN10480.1"/>
    </source>
</evidence>
<accession>A0A1I4WB71</accession>
<reference evidence="2" key="1">
    <citation type="submission" date="2016-10" db="EMBL/GenBank/DDBJ databases">
        <authorList>
            <person name="Varghese N."/>
            <person name="Submissions S."/>
        </authorList>
    </citation>
    <scope>NUCLEOTIDE SEQUENCE [LARGE SCALE GENOMIC DNA]</scope>
    <source>
        <strain evidence="2">DSM 4002</strain>
    </source>
</reference>
<dbReference type="Proteomes" id="UP000182961">
    <property type="component" value="Unassembled WGS sequence"/>
</dbReference>
<dbReference type="eggNOG" id="ENOG50334V5">
    <property type="taxonomic scope" value="Bacteria"/>
</dbReference>
<gene>
    <name evidence="1" type="ORF">SAMN05444143_106102</name>
</gene>